<evidence type="ECO:0000313" key="5">
    <source>
        <dbReference type="Proteomes" id="UP001165060"/>
    </source>
</evidence>
<sequence length="607" mass="66720">MSNVHHQPSVNDFTTVSGVSSASSTETSRSTLPDLHDTDPQYRSPSARFPYRLIRTIFRFILNVFFRRIDVLNPQLFPSSGPVILVGNHANQFIDAMMLVSNSSRPISFMIAKKSYDRAYIGDVAKALCAVPVQRPQDIAVKGEGKIVSIEFLKDGSAVAIGEGTSFLSKGVNGTPLDKGCKLLGSWEGDLMVSGVAESDTRLPLKKPLAPLNYEFTAEGSAYKLLPKIDQSAVFEQVYDLLGDNGTVGIFPEGGSHDQGHLIPLKAGVTIMALGAAAKGTPVKIVPVGLTYFHAHRFRSAAVVQYGSPFECPAHLVEKYKTDSKGACGELLEIITEALQSVTVNTPSYQTNKQLQTVRRLYQPDNVRQLSAKQYMKYNKAFIHGFELIQDEPQTKELLAEIDEYNKDVAARGWLDKELRLIQRVNLTYGNEFLVQCYVLTHFLIALIATPICIPGMLLMFPVMSLSTSRAIKEQAKALAGSKVKVGAYDVVASEMVKWSATFAPLFWVIYTIIGAVVAEVLITEEASSSMKTLQWAVPLCIVFLLPSFCYNSIRMSDIAFFSYKKCLAVGSRFSGNGRALVARRAELQVKVRDFVAAQAEQRKGAV</sequence>
<comment type="caution">
    <text evidence="4">The sequence shown here is derived from an EMBL/GenBank/DDBJ whole genome shotgun (WGS) entry which is preliminary data.</text>
</comment>
<keyword evidence="2" id="KW-0472">Membrane</keyword>
<keyword evidence="2" id="KW-0812">Transmembrane</keyword>
<evidence type="ECO:0000256" key="2">
    <source>
        <dbReference type="SAM" id="Phobius"/>
    </source>
</evidence>
<dbReference type="InterPro" id="IPR002123">
    <property type="entry name" value="Plipid/glycerol_acylTrfase"/>
</dbReference>
<proteinExistence type="predicted"/>
<dbReference type="SMART" id="SM00563">
    <property type="entry name" value="PlsC"/>
    <property type="match status" value="1"/>
</dbReference>
<dbReference type="SUPFAM" id="SSF69593">
    <property type="entry name" value="Glycerol-3-phosphate (1)-acyltransferase"/>
    <property type="match status" value="2"/>
</dbReference>
<feature type="compositionally biased region" description="Polar residues" evidence="1">
    <location>
        <begin position="1"/>
        <end position="13"/>
    </location>
</feature>
<evidence type="ECO:0000256" key="1">
    <source>
        <dbReference type="SAM" id="MobiDB-lite"/>
    </source>
</evidence>
<dbReference type="PANTHER" id="PTHR31605:SF0">
    <property type="entry name" value="GLYCEROL-3-PHOSPHATE O-ACYLTRANSFERASE 1"/>
    <property type="match status" value="1"/>
</dbReference>
<gene>
    <name evidence="4" type="ORF">TeGR_g5473</name>
</gene>
<name>A0ABQ6M759_9STRA</name>
<feature type="transmembrane region" description="Helical" evidence="2">
    <location>
        <begin position="536"/>
        <end position="554"/>
    </location>
</feature>
<dbReference type="PANTHER" id="PTHR31605">
    <property type="entry name" value="GLYCEROL-3-PHOSPHATE O-ACYLTRANSFERASE 1"/>
    <property type="match status" value="1"/>
</dbReference>
<evidence type="ECO:0000313" key="4">
    <source>
        <dbReference type="EMBL" id="GMI20811.1"/>
    </source>
</evidence>
<dbReference type="Pfam" id="PF01553">
    <property type="entry name" value="Acyltransferase"/>
    <property type="match status" value="2"/>
</dbReference>
<dbReference type="EMBL" id="BRYB01000027">
    <property type="protein sequence ID" value="GMI20811.1"/>
    <property type="molecule type" value="Genomic_DNA"/>
</dbReference>
<organism evidence="4 5">
    <name type="scientific">Tetraparma gracilis</name>
    <dbReference type="NCBI Taxonomy" id="2962635"/>
    <lineage>
        <taxon>Eukaryota</taxon>
        <taxon>Sar</taxon>
        <taxon>Stramenopiles</taxon>
        <taxon>Ochrophyta</taxon>
        <taxon>Bolidophyceae</taxon>
        <taxon>Parmales</taxon>
        <taxon>Triparmaceae</taxon>
        <taxon>Tetraparma</taxon>
    </lineage>
</organism>
<feature type="compositionally biased region" description="Low complexity" evidence="1">
    <location>
        <begin position="14"/>
        <end position="31"/>
    </location>
</feature>
<accession>A0ABQ6M759</accession>
<dbReference type="InterPro" id="IPR052744">
    <property type="entry name" value="GPAT/DAPAT"/>
</dbReference>
<feature type="transmembrane region" description="Helical" evidence="2">
    <location>
        <begin position="506"/>
        <end position="524"/>
    </location>
</feature>
<reference evidence="4 5" key="1">
    <citation type="journal article" date="2023" name="Commun. Biol.">
        <title>Genome analysis of Parmales, the sister group of diatoms, reveals the evolutionary specialization of diatoms from phago-mixotrophs to photoautotrophs.</title>
        <authorList>
            <person name="Ban H."/>
            <person name="Sato S."/>
            <person name="Yoshikawa S."/>
            <person name="Yamada K."/>
            <person name="Nakamura Y."/>
            <person name="Ichinomiya M."/>
            <person name="Sato N."/>
            <person name="Blanc-Mathieu R."/>
            <person name="Endo H."/>
            <person name="Kuwata A."/>
            <person name="Ogata H."/>
        </authorList>
    </citation>
    <scope>NUCLEOTIDE SEQUENCE [LARGE SCALE GENOMIC DNA]</scope>
</reference>
<feature type="transmembrane region" description="Helical" evidence="2">
    <location>
        <begin position="443"/>
        <end position="463"/>
    </location>
</feature>
<keyword evidence="2" id="KW-1133">Transmembrane helix</keyword>
<evidence type="ECO:0000259" key="3">
    <source>
        <dbReference type="SMART" id="SM00563"/>
    </source>
</evidence>
<keyword evidence="5" id="KW-1185">Reference proteome</keyword>
<dbReference type="Proteomes" id="UP001165060">
    <property type="component" value="Unassembled WGS sequence"/>
</dbReference>
<dbReference type="CDD" id="cd07992">
    <property type="entry name" value="LPLAT_AAK14816-like"/>
    <property type="match status" value="1"/>
</dbReference>
<protein>
    <recommendedName>
        <fullName evidence="3">Phospholipid/glycerol acyltransferase domain-containing protein</fullName>
    </recommendedName>
</protein>
<feature type="domain" description="Phospholipid/glycerol acyltransferase" evidence="3">
    <location>
        <begin position="83"/>
        <end position="293"/>
    </location>
</feature>
<feature type="region of interest" description="Disordered" evidence="1">
    <location>
        <begin position="1"/>
        <end position="41"/>
    </location>
</feature>